<name>A0A537KLE8_9BACT</name>
<evidence type="ECO:0000313" key="2">
    <source>
        <dbReference type="Proteomes" id="UP000319353"/>
    </source>
</evidence>
<accession>A0A537KLE8</accession>
<reference evidence="1 2" key="1">
    <citation type="journal article" date="2019" name="Nat. Microbiol.">
        <title>Mediterranean grassland soil C-N compound turnover is dependent on rainfall and depth, and is mediated by genomically divergent microorganisms.</title>
        <authorList>
            <person name="Diamond S."/>
            <person name="Andeer P.F."/>
            <person name="Li Z."/>
            <person name="Crits-Christoph A."/>
            <person name="Burstein D."/>
            <person name="Anantharaman K."/>
            <person name="Lane K.R."/>
            <person name="Thomas B.C."/>
            <person name="Pan C."/>
            <person name="Northen T.R."/>
            <person name="Banfield J.F."/>
        </authorList>
    </citation>
    <scope>NUCLEOTIDE SEQUENCE [LARGE SCALE GENOMIC DNA]</scope>
    <source>
        <strain evidence="1">NP_4</strain>
    </source>
</reference>
<dbReference type="EMBL" id="VBAL01000247">
    <property type="protein sequence ID" value="TMI96601.1"/>
    <property type="molecule type" value="Genomic_DNA"/>
</dbReference>
<dbReference type="AlphaFoldDB" id="A0A537KLE8"/>
<evidence type="ECO:0000313" key="1">
    <source>
        <dbReference type="EMBL" id="TMI96601.1"/>
    </source>
</evidence>
<dbReference type="Proteomes" id="UP000319353">
    <property type="component" value="Unassembled WGS sequence"/>
</dbReference>
<proteinExistence type="predicted"/>
<comment type="caution">
    <text evidence="1">The sequence shown here is derived from an EMBL/GenBank/DDBJ whole genome shotgun (WGS) entry which is preliminary data.</text>
</comment>
<organism evidence="1 2">
    <name type="scientific">Candidatus Segetimicrobium genomatis</name>
    <dbReference type="NCBI Taxonomy" id="2569760"/>
    <lineage>
        <taxon>Bacteria</taxon>
        <taxon>Bacillati</taxon>
        <taxon>Candidatus Sysuimicrobiota</taxon>
        <taxon>Candidatus Sysuimicrobiia</taxon>
        <taxon>Candidatus Sysuimicrobiales</taxon>
        <taxon>Candidatus Segetimicrobiaceae</taxon>
        <taxon>Candidatus Segetimicrobium</taxon>
    </lineage>
</organism>
<gene>
    <name evidence="1" type="ORF">E6H01_13740</name>
</gene>
<protein>
    <submittedName>
        <fullName evidence="1">Uncharacterized protein</fullName>
    </submittedName>
</protein>
<sequence length="66" mass="6717">MPTLTPTTPTSPVIDKGKANKNAQWIVVQRPLAAMVASWVAPSPTRAGCARAAAVTSSAPTSKLSG</sequence>